<evidence type="ECO:0000313" key="1">
    <source>
        <dbReference type="EMBL" id="MDR9897321.1"/>
    </source>
</evidence>
<dbReference type="EMBL" id="JAALHA020000012">
    <property type="protein sequence ID" value="MDR9897321.1"/>
    <property type="molecule type" value="Genomic_DNA"/>
</dbReference>
<proteinExistence type="predicted"/>
<organism evidence="1 2">
    <name type="scientific">Aetokthonos hydrillicola Thurmond2011</name>
    <dbReference type="NCBI Taxonomy" id="2712845"/>
    <lineage>
        <taxon>Bacteria</taxon>
        <taxon>Bacillati</taxon>
        <taxon>Cyanobacteriota</taxon>
        <taxon>Cyanophyceae</taxon>
        <taxon>Nostocales</taxon>
        <taxon>Hapalosiphonaceae</taxon>
        <taxon>Aetokthonos</taxon>
    </lineage>
</organism>
<accession>A0AAP5M6S2</accession>
<comment type="caution">
    <text evidence="1">The sequence shown here is derived from an EMBL/GenBank/DDBJ whole genome shotgun (WGS) entry which is preliminary data.</text>
</comment>
<dbReference type="RefSeq" id="WP_243902806.1">
    <property type="nucleotide sequence ID" value="NZ_CAWQFN010000077.1"/>
</dbReference>
<reference evidence="2" key="1">
    <citation type="journal article" date="2021" name="Science">
        <title>Hunting the eagle killer: A cyanobacterial neurotoxin causes vacuolar myelinopathy.</title>
        <authorList>
            <person name="Breinlinger S."/>
            <person name="Phillips T.J."/>
            <person name="Haram B.N."/>
            <person name="Mares J."/>
            <person name="Martinez Yerena J.A."/>
            <person name="Hrouzek P."/>
            <person name="Sobotka R."/>
            <person name="Henderson W.M."/>
            <person name="Schmieder P."/>
            <person name="Williams S.M."/>
            <person name="Lauderdale J.D."/>
            <person name="Wilde H.D."/>
            <person name="Gerrin W."/>
            <person name="Kust A."/>
            <person name="Washington J.W."/>
            <person name="Wagner C."/>
            <person name="Geier B."/>
            <person name="Liebeke M."/>
            <person name="Enke H."/>
            <person name="Niedermeyer T.H.J."/>
            <person name="Wilde S.B."/>
        </authorList>
    </citation>
    <scope>NUCLEOTIDE SEQUENCE [LARGE SCALE GENOMIC DNA]</scope>
    <source>
        <strain evidence="2">Thurmond2011</strain>
    </source>
</reference>
<dbReference type="AlphaFoldDB" id="A0AAP5M6S2"/>
<keyword evidence="2" id="KW-1185">Reference proteome</keyword>
<protein>
    <submittedName>
        <fullName evidence="1">Uncharacterized protein</fullName>
    </submittedName>
</protein>
<evidence type="ECO:0000313" key="2">
    <source>
        <dbReference type="Proteomes" id="UP000667802"/>
    </source>
</evidence>
<gene>
    <name evidence="1" type="ORF">G7B40_022530</name>
</gene>
<name>A0AAP5M6S2_9CYAN</name>
<dbReference type="Proteomes" id="UP000667802">
    <property type="component" value="Unassembled WGS sequence"/>
</dbReference>
<sequence>MLRDAPLGAAKGDRSVYLALTAPKTIQQLEENLSVLDAPPLSSQELAQWRSYGDLIYGTGQDAFDTQWV</sequence>